<evidence type="ECO:0000256" key="1">
    <source>
        <dbReference type="SAM" id="SignalP"/>
    </source>
</evidence>
<dbReference type="PANTHER" id="PTHR14614:SF163">
    <property type="entry name" value="METHYLTRANSFERASE SMALL DOMAIN-CONTAINING PROTEIN"/>
    <property type="match status" value="1"/>
</dbReference>
<dbReference type="InterPro" id="IPR019410">
    <property type="entry name" value="Methyltransf_16"/>
</dbReference>
<protein>
    <submittedName>
        <fullName evidence="2">Lysine methyltransferase</fullName>
    </submittedName>
</protein>
<dbReference type="OrthoDB" id="10656819at2759"/>
<name>A0A9K3KJ21_9STRA</name>
<evidence type="ECO:0000313" key="3">
    <source>
        <dbReference type="Proteomes" id="UP000693970"/>
    </source>
</evidence>
<dbReference type="Proteomes" id="UP000693970">
    <property type="component" value="Unassembled WGS sequence"/>
</dbReference>
<feature type="chain" id="PRO_5039904752" evidence="1">
    <location>
        <begin position="16"/>
        <end position="358"/>
    </location>
</feature>
<dbReference type="GO" id="GO:0032259">
    <property type="term" value="P:methylation"/>
    <property type="evidence" value="ECO:0007669"/>
    <property type="project" value="UniProtKB-KW"/>
</dbReference>
<evidence type="ECO:0000313" key="2">
    <source>
        <dbReference type="EMBL" id="KAG7344161.1"/>
    </source>
</evidence>
<dbReference type="GO" id="GO:0008168">
    <property type="term" value="F:methyltransferase activity"/>
    <property type="evidence" value="ECO:0007669"/>
    <property type="project" value="UniProtKB-KW"/>
</dbReference>
<keyword evidence="3" id="KW-1185">Reference proteome</keyword>
<reference evidence="2" key="2">
    <citation type="submission" date="2021-04" db="EMBL/GenBank/DDBJ databases">
        <authorList>
            <person name="Podell S."/>
        </authorList>
    </citation>
    <scope>NUCLEOTIDE SEQUENCE</scope>
    <source>
        <strain evidence="2">Hildebrandi</strain>
    </source>
</reference>
<dbReference type="AlphaFoldDB" id="A0A9K3KJ21"/>
<organism evidence="2 3">
    <name type="scientific">Nitzschia inconspicua</name>
    <dbReference type="NCBI Taxonomy" id="303405"/>
    <lineage>
        <taxon>Eukaryota</taxon>
        <taxon>Sar</taxon>
        <taxon>Stramenopiles</taxon>
        <taxon>Ochrophyta</taxon>
        <taxon>Bacillariophyta</taxon>
        <taxon>Bacillariophyceae</taxon>
        <taxon>Bacillariophycidae</taxon>
        <taxon>Bacillariales</taxon>
        <taxon>Bacillariaceae</taxon>
        <taxon>Nitzschia</taxon>
    </lineage>
</organism>
<keyword evidence="2" id="KW-0808">Transferase</keyword>
<comment type="caution">
    <text evidence="2">The sequence shown here is derived from an EMBL/GenBank/DDBJ whole genome shotgun (WGS) entry which is preliminary data.</text>
</comment>
<keyword evidence="1" id="KW-0732">Signal</keyword>
<accession>A0A9K3KJ21</accession>
<feature type="signal peptide" evidence="1">
    <location>
        <begin position="1"/>
        <end position="15"/>
    </location>
</feature>
<proteinExistence type="predicted"/>
<dbReference type="Pfam" id="PF10294">
    <property type="entry name" value="Methyltransf_16"/>
    <property type="match status" value="1"/>
</dbReference>
<sequence>MVPLFLATTTSLLLTFPLRQNFDRRDSYLALYAKKRNTHSGSASLSDLFFDNSQNSKEGNPPSPKRINLSLCRTPATERDRTSSCDFIPISVYQIEDNQWWREKESQHYNQLHHKDNPYGARCWPSSVAVADYLIQTVLPSLQEDAEVVELGCGPGIPSLAAATTSLFDRTGKGDGEHQIFVTATDVSPTALTLLSKGWKATRKRHEKQLTKKLQADSEVSLSTRSDHDALSIRSFDICSSDPLPFVSTGKSNPRTRRILVACTMLYDPTLAAALARRVEEAVHQFDAWVILGDDVTGERGSGRDIFLKALQEKAPQLASTTTTATVQIKNAALGWQAKETKVWEWGNVRCINVNMCD</sequence>
<reference evidence="2" key="1">
    <citation type="journal article" date="2021" name="Sci. Rep.">
        <title>Diploid genomic architecture of Nitzschia inconspicua, an elite biomass production diatom.</title>
        <authorList>
            <person name="Oliver A."/>
            <person name="Podell S."/>
            <person name="Pinowska A."/>
            <person name="Traller J.C."/>
            <person name="Smith S.R."/>
            <person name="McClure R."/>
            <person name="Beliaev A."/>
            <person name="Bohutskyi P."/>
            <person name="Hill E.A."/>
            <person name="Rabines A."/>
            <person name="Zheng H."/>
            <person name="Allen L.Z."/>
            <person name="Kuo A."/>
            <person name="Grigoriev I.V."/>
            <person name="Allen A.E."/>
            <person name="Hazlebeck D."/>
            <person name="Allen E.E."/>
        </authorList>
    </citation>
    <scope>NUCLEOTIDE SEQUENCE</scope>
    <source>
        <strain evidence="2">Hildebrandi</strain>
    </source>
</reference>
<keyword evidence="2" id="KW-0489">Methyltransferase</keyword>
<dbReference type="CDD" id="cd02440">
    <property type="entry name" value="AdoMet_MTases"/>
    <property type="match status" value="1"/>
</dbReference>
<dbReference type="PANTHER" id="PTHR14614">
    <property type="entry name" value="HEPATOCELLULAR CARCINOMA-ASSOCIATED ANTIGEN"/>
    <property type="match status" value="1"/>
</dbReference>
<gene>
    <name evidence="2" type="ORF">IV203_022169</name>
</gene>
<dbReference type="EMBL" id="JAGRRH010000023">
    <property type="protein sequence ID" value="KAG7344161.1"/>
    <property type="molecule type" value="Genomic_DNA"/>
</dbReference>